<accession>A0A367S1S2</accession>
<sequence length="218" mass="25508">MIDRETLGKTVRRALVNWAKEQENPPTFWNDSDEYQEVNEHIGEAVQRAILREFADHVVWFSGDDERHAIPSEGMVKLINYVEKELNQSNVNLANLHSSIVWGIRKVKSDERDIAVRFLAFKDDTLAYLRALVLITEMANGDQTHAEKRILLNHLIKQLEGAIVKIRNVENYLLTNYWEREDVFKSDYPNRYWREKVAQLEEEIKSLKSGKPPNESPF</sequence>
<evidence type="ECO:0000313" key="1">
    <source>
        <dbReference type="EMBL" id="RCJ41930.1"/>
    </source>
</evidence>
<reference evidence="1 2" key="1">
    <citation type="submission" date="2016-04" db="EMBL/GenBank/DDBJ databases">
        <authorList>
            <person name="Evans L.H."/>
            <person name="Alamgir A."/>
            <person name="Owens N."/>
            <person name="Weber N.D."/>
            <person name="Virtaneva K."/>
            <person name="Barbian K."/>
            <person name="Babar A."/>
            <person name="Rosenke K."/>
        </authorList>
    </citation>
    <scope>NUCLEOTIDE SEQUENCE [LARGE SCALE GENOMIC DNA]</scope>
    <source>
        <strain evidence="1">NIES-2108</strain>
    </source>
</reference>
<comment type="caution">
    <text evidence="1">The sequence shown here is derived from an EMBL/GenBank/DDBJ whole genome shotgun (WGS) entry which is preliminary data.</text>
</comment>
<evidence type="ECO:0000313" key="2">
    <source>
        <dbReference type="Proteomes" id="UP000252085"/>
    </source>
</evidence>
<proteinExistence type="predicted"/>
<name>A0A367S1S2_NOSPU</name>
<dbReference type="Proteomes" id="UP000252085">
    <property type="component" value="Unassembled WGS sequence"/>
</dbReference>
<gene>
    <name evidence="1" type="ORF">A6769_38565</name>
</gene>
<dbReference type="EMBL" id="LXQE01000027">
    <property type="protein sequence ID" value="RCJ41930.1"/>
    <property type="molecule type" value="Genomic_DNA"/>
</dbReference>
<protein>
    <submittedName>
        <fullName evidence="1">Uncharacterized protein</fullName>
    </submittedName>
</protein>
<organism evidence="1 2">
    <name type="scientific">Nostoc punctiforme NIES-2108</name>
    <dbReference type="NCBI Taxonomy" id="1356359"/>
    <lineage>
        <taxon>Bacteria</taxon>
        <taxon>Bacillati</taxon>
        <taxon>Cyanobacteriota</taxon>
        <taxon>Cyanophyceae</taxon>
        <taxon>Nostocales</taxon>
        <taxon>Nostocaceae</taxon>
        <taxon>Nostoc</taxon>
    </lineage>
</organism>
<dbReference type="AlphaFoldDB" id="A0A367S1S2"/>